<comment type="caution">
    <text evidence="1">The sequence shown here is derived from an EMBL/GenBank/DDBJ whole genome shotgun (WGS) entry which is preliminary data.</text>
</comment>
<evidence type="ECO:0000313" key="2">
    <source>
        <dbReference type="Proteomes" id="UP000245678"/>
    </source>
</evidence>
<organism evidence="1 2">
    <name type="scientific">Mucilaginibacter oryzae</name>
    <dbReference type="NCBI Taxonomy" id="468058"/>
    <lineage>
        <taxon>Bacteria</taxon>
        <taxon>Pseudomonadati</taxon>
        <taxon>Bacteroidota</taxon>
        <taxon>Sphingobacteriia</taxon>
        <taxon>Sphingobacteriales</taxon>
        <taxon>Sphingobacteriaceae</taxon>
        <taxon>Mucilaginibacter</taxon>
    </lineage>
</organism>
<dbReference type="InterPro" id="IPR027056">
    <property type="entry name" value="Gluconate_2DH_su3"/>
</dbReference>
<keyword evidence="2" id="KW-1185">Reference proteome</keyword>
<evidence type="ECO:0000313" key="1">
    <source>
        <dbReference type="EMBL" id="PWK75819.1"/>
    </source>
</evidence>
<name>A0A316H3Z7_9SPHI</name>
<dbReference type="EMBL" id="QGHA01000007">
    <property type="protein sequence ID" value="PWK75819.1"/>
    <property type="molecule type" value="Genomic_DNA"/>
</dbReference>
<reference evidence="1 2" key="1">
    <citation type="submission" date="2018-05" db="EMBL/GenBank/DDBJ databases">
        <title>Genomic Encyclopedia of Archaeal and Bacterial Type Strains, Phase II (KMG-II): from individual species to whole genera.</title>
        <authorList>
            <person name="Goeker M."/>
        </authorList>
    </citation>
    <scope>NUCLEOTIDE SEQUENCE [LARGE SCALE GENOMIC DNA]</scope>
    <source>
        <strain evidence="1 2">DSM 19975</strain>
    </source>
</reference>
<protein>
    <submittedName>
        <fullName evidence="1">Gluconate 2-dehydrogenase subunit 3-like protein</fullName>
    </submittedName>
</protein>
<dbReference type="Proteomes" id="UP000245678">
    <property type="component" value="Unassembled WGS sequence"/>
</dbReference>
<dbReference type="RefSeq" id="WP_109609063.1">
    <property type="nucleotide sequence ID" value="NZ_QGHA01000007.1"/>
</dbReference>
<gene>
    <name evidence="1" type="ORF">LX99_03550</name>
</gene>
<dbReference type="AlphaFoldDB" id="A0A316H3Z7"/>
<dbReference type="Pfam" id="PF13618">
    <property type="entry name" value="Gluconate_2-dh3"/>
    <property type="match status" value="1"/>
</dbReference>
<sequence>MNRRDSLKALGFTTLSAGLLLEACKTDTKKGAEETTTAAAGDEVGRQPFEVERDKKLHADKFFTAAEMATITVLADIIIPKDEKSGSASDAKVPDFIEFIVKDMPDHQTPMRGGLRWLDLQCLNRFGKPFTDCTKDQQLQLVDMIAYPNKAKPEMAQGVAFFNRMRDLTASGFFTSEMGVKDLGFAGNQPGKWTGVPEDVLKHYGMENVKASASM</sequence>
<accession>A0A316H3Z7</accession>
<proteinExistence type="predicted"/>